<feature type="chain" id="PRO_5008403570" description="Attacin C-terminal domain-containing protein" evidence="1">
    <location>
        <begin position="27"/>
        <end position="143"/>
    </location>
</feature>
<accession>A0A1B0A7K5</accession>
<dbReference type="VEuPathDB" id="VectorBase:GPAI036776"/>
<dbReference type="AlphaFoldDB" id="A0A1B0A7K5"/>
<sequence>MALVYICIIQGVALLLMNMKWTIVSEEDFMFIKNCNCLESDNALDSSADYRVDGLGYRVGSDSSADYRVGGLGYRVGNDSSADRVGGLGYRVGNDSSADRVGGLGYRVGSDSSADYRVGGLGYRVGSDSSRLVILNSIYSFLL</sequence>
<feature type="signal peptide" evidence="1">
    <location>
        <begin position="1"/>
        <end position="26"/>
    </location>
</feature>
<dbReference type="EnsemblMetazoa" id="GPAI036776-RA">
    <property type="protein sequence ID" value="GPAI036776-PA"/>
    <property type="gene ID" value="GPAI036776"/>
</dbReference>
<protein>
    <recommendedName>
        <fullName evidence="4">Attacin C-terminal domain-containing protein</fullName>
    </recommendedName>
</protein>
<evidence type="ECO:0000313" key="2">
    <source>
        <dbReference type="EnsemblMetazoa" id="GPAI036776-PA"/>
    </source>
</evidence>
<evidence type="ECO:0000256" key="1">
    <source>
        <dbReference type="SAM" id="SignalP"/>
    </source>
</evidence>
<name>A0A1B0A7K5_GLOPL</name>
<keyword evidence="1" id="KW-0732">Signal</keyword>
<evidence type="ECO:0000313" key="3">
    <source>
        <dbReference type="Proteomes" id="UP000092445"/>
    </source>
</evidence>
<reference evidence="2" key="2">
    <citation type="submission" date="2020-05" db="UniProtKB">
        <authorList>
            <consortium name="EnsemblMetazoa"/>
        </authorList>
    </citation>
    <scope>IDENTIFICATION</scope>
    <source>
        <strain evidence="2">IAEA</strain>
    </source>
</reference>
<reference evidence="3" key="1">
    <citation type="submission" date="2014-03" db="EMBL/GenBank/DDBJ databases">
        <authorList>
            <person name="Aksoy S."/>
            <person name="Warren W."/>
            <person name="Wilson R.K."/>
        </authorList>
    </citation>
    <scope>NUCLEOTIDE SEQUENCE [LARGE SCALE GENOMIC DNA]</scope>
    <source>
        <strain evidence="3">IAEA</strain>
    </source>
</reference>
<organism evidence="2 3">
    <name type="scientific">Glossina pallidipes</name>
    <name type="common">Tsetse fly</name>
    <dbReference type="NCBI Taxonomy" id="7398"/>
    <lineage>
        <taxon>Eukaryota</taxon>
        <taxon>Metazoa</taxon>
        <taxon>Ecdysozoa</taxon>
        <taxon>Arthropoda</taxon>
        <taxon>Hexapoda</taxon>
        <taxon>Insecta</taxon>
        <taxon>Pterygota</taxon>
        <taxon>Neoptera</taxon>
        <taxon>Endopterygota</taxon>
        <taxon>Diptera</taxon>
        <taxon>Brachycera</taxon>
        <taxon>Muscomorpha</taxon>
        <taxon>Hippoboscoidea</taxon>
        <taxon>Glossinidae</taxon>
        <taxon>Glossina</taxon>
    </lineage>
</organism>
<proteinExistence type="predicted"/>
<dbReference type="Proteomes" id="UP000092445">
    <property type="component" value="Unassembled WGS sequence"/>
</dbReference>
<evidence type="ECO:0008006" key="4">
    <source>
        <dbReference type="Google" id="ProtNLM"/>
    </source>
</evidence>
<keyword evidence="3" id="KW-1185">Reference proteome</keyword>